<dbReference type="Proteomes" id="UP000018208">
    <property type="component" value="Unassembled WGS sequence"/>
</dbReference>
<evidence type="ECO:0000313" key="2">
    <source>
        <dbReference type="EMBL" id="KAH0577592.1"/>
    </source>
</evidence>
<keyword evidence="3" id="KW-1185">Reference proteome</keyword>
<dbReference type="VEuPathDB" id="GiardiaDB:SS50377_20946"/>
<organism evidence="1">
    <name type="scientific">Spironucleus salmonicida</name>
    <dbReference type="NCBI Taxonomy" id="348837"/>
    <lineage>
        <taxon>Eukaryota</taxon>
        <taxon>Metamonada</taxon>
        <taxon>Diplomonadida</taxon>
        <taxon>Hexamitidae</taxon>
        <taxon>Hexamitinae</taxon>
        <taxon>Spironucleus</taxon>
    </lineage>
</organism>
<dbReference type="EMBL" id="AUWU02000001">
    <property type="protein sequence ID" value="KAH0577592.1"/>
    <property type="molecule type" value="Genomic_DNA"/>
</dbReference>
<accession>V6LS63</accession>
<dbReference type="EMBL" id="KI546135">
    <property type="protein sequence ID" value="EST43619.1"/>
    <property type="molecule type" value="Genomic_DNA"/>
</dbReference>
<gene>
    <name evidence="1" type="ORF">SS50377_16661</name>
    <name evidence="2" type="ORF">SS50377_20946</name>
</gene>
<reference evidence="1 2" key="1">
    <citation type="journal article" date="2014" name="PLoS Genet.">
        <title>The Genome of Spironucleus salmonicida Highlights a Fish Pathogen Adapted to Fluctuating Environments.</title>
        <authorList>
            <person name="Xu F."/>
            <person name="Jerlstrom-Hultqvist J."/>
            <person name="Einarsson E."/>
            <person name="Astvaldsson A."/>
            <person name="Svard S.G."/>
            <person name="Andersson J.O."/>
        </authorList>
    </citation>
    <scope>NUCLEOTIDE SEQUENCE</scope>
    <source>
        <strain evidence="2">ATCC 50377</strain>
    </source>
</reference>
<sequence length="366" mass="42351">MRQFYLNVKIPRIDPQISLSLDSNYIPQLSMDINEPNFSESLQFVLNELKSDPIRIASAENIQDLVYNSLLVYYDSLNYNNEVAFSILSSLAYYRPEILLNFKLHKIYQLDLSRMLCNLKNTLEQAYIILQVDLSTLRQDISFYEILYQISLNQHVIVDYQADLFKFATNFQNNTEEIVNYQLLILQQLLQFSTPLNEFFIFDFTPLQNFLKTDLSYNTLQCIFGLQTLGINLQIDVVQLLSPYHSPRVVELCLYIILYSQEPSKTEIQLSLQFLTSKHGNLRNIAALIAENYGGECQRLVKNLKLTNESNDDRYIKAVLKAIINQIETDLDEFIFLGLKEVLLDLKDNFGIGVGALCDDLLEVLV</sequence>
<name>V6LS63_9EUKA</name>
<protein>
    <submittedName>
        <fullName evidence="1">Uncharacterized protein</fullName>
    </submittedName>
</protein>
<proteinExistence type="predicted"/>
<reference evidence="2" key="2">
    <citation type="submission" date="2020-12" db="EMBL/GenBank/DDBJ databases">
        <title>New Spironucleus salmonicida genome in near-complete chromosomes.</title>
        <authorList>
            <person name="Xu F."/>
            <person name="Kurt Z."/>
            <person name="Jimenez-Gonzalez A."/>
            <person name="Astvaldsson A."/>
            <person name="Andersson J.O."/>
            <person name="Svard S.G."/>
        </authorList>
    </citation>
    <scope>NUCLEOTIDE SEQUENCE</scope>
    <source>
        <strain evidence="2">ATCC 50377</strain>
    </source>
</reference>
<evidence type="ECO:0000313" key="1">
    <source>
        <dbReference type="EMBL" id="EST43619.1"/>
    </source>
</evidence>
<dbReference type="AlphaFoldDB" id="V6LS63"/>
<evidence type="ECO:0000313" key="3">
    <source>
        <dbReference type="Proteomes" id="UP000018208"/>
    </source>
</evidence>